<comment type="similarity">
    <text evidence="1">Belongs to the rogdi family.</text>
</comment>
<organism evidence="2 3">
    <name type="scientific">Ditylenchus destructor</name>
    <dbReference type="NCBI Taxonomy" id="166010"/>
    <lineage>
        <taxon>Eukaryota</taxon>
        <taxon>Metazoa</taxon>
        <taxon>Ecdysozoa</taxon>
        <taxon>Nematoda</taxon>
        <taxon>Chromadorea</taxon>
        <taxon>Rhabditida</taxon>
        <taxon>Tylenchina</taxon>
        <taxon>Tylenchomorpha</taxon>
        <taxon>Sphaerularioidea</taxon>
        <taxon>Anguinidae</taxon>
        <taxon>Anguininae</taxon>
        <taxon>Ditylenchus</taxon>
    </lineage>
</organism>
<proteinExistence type="inferred from homology"/>
<comment type="caution">
    <text evidence="2">The sequence shown here is derived from an EMBL/GenBank/DDBJ whole genome shotgun (WGS) entry which is preliminary data.</text>
</comment>
<reference evidence="2" key="1">
    <citation type="submission" date="2022-01" db="EMBL/GenBank/DDBJ databases">
        <title>Genome Sequence Resource for Two Populations of Ditylenchus destructor, the Migratory Endoparasitic Phytonematode.</title>
        <authorList>
            <person name="Zhang H."/>
            <person name="Lin R."/>
            <person name="Xie B."/>
        </authorList>
    </citation>
    <scope>NUCLEOTIDE SEQUENCE</scope>
    <source>
        <strain evidence="2">BazhouSP</strain>
    </source>
</reference>
<dbReference type="AlphaFoldDB" id="A0AAD4RBN6"/>
<evidence type="ECO:0000313" key="2">
    <source>
        <dbReference type="EMBL" id="KAI1725329.1"/>
    </source>
</evidence>
<dbReference type="Proteomes" id="UP001201812">
    <property type="component" value="Unassembled WGS sequence"/>
</dbReference>
<dbReference type="PANTHER" id="PTHR13618:SF1">
    <property type="entry name" value="PROTEIN ROGDI HOMOLOG"/>
    <property type="match status" value="1"/>
</dbReference>
<dbReference type="EMBL" id="JAKKPZ010000002">
    <property type="protein sequence ID" value="KAI1725329.1"/>
    <property type="molecule type" value="Genomic_DNA"/>
</dbReference>
<evidence type="ECO:0000313" key="3">
    <source>
        <dbReference type="Proteomes" id="UP001201812"/>
    </source>
</evidence>
<dbReference type="PANTHER" id="PTHR13618">
    <property type="entry name" value="LEUCINE ZIPPER CONTAINING TRANSCRIPTION FACTOR LZF1"/>
    <property type="match status" value="1"/>
</dbReference>
<dbReference type="InterPro" id="IPR028241">
    <property type="entry name" value="RAVE2/Rogdi"/>
</dbReference>
<dbReference type="Pfam" id="PF10259">
    <property type="entry name" value="Rogdi_lz"/>
    <property type="match status" value="1"/>
</dbReference>
<dbReference type="GO" id="GO:0043291">
    <property type="term" value="C:RAVE complex"/>
    <property type="evidence" value="ECO:0007669"/>
    <property type="project" value="TreeGrafter"/>
</dbReference>
<gene>
    <name evidence="2" type="ORF">DdX_01985</name>
</gene>
<accession>A0AAD4RBN6</accession>
<sequence length="266" mass="29944">MPTEEEKEAFWLQQIRVKSVLLNLENTLREIVKRLHASNKIDGPSESTKSNKEKYSLLPRSGQDNLNVTVTLQDENVIQTDVNLKYAKSAVGYYRATANPDIQWKLTQIQDASNQCVRALEILLKGMKKYETAMASENASRANVETLILTILNSVKENVKQARSSLTLPKRKSLVELCQFQPIKSFNPPLPHDILLSYYIASAKLVCAAYQVVPKSNGVQTVTIYQAECRLPQIVEVVHYLNTAFSIAHDFLANYCMLKKPSINAA</sequence>
<protein>
    <submittedName>
        <fullName evidence="2">Rogdi leucine zipper containing protein domain-containing protein</fullName>
    </submittedName>
</protein>
<keyword evidence="3" id="KW-1185">Reference proteome</keyword>
<name>A0AAD4RBN6_9BILA</name>
<evidence type="ECO:0000256" key="1">
    <source>
        <dbReference type="ARBA" id="ARBA00005535"/>
    </source>
</evidence>